<dbReference type="PANTHER" id="PTHR45947:SF3">
    <property type="entry name" value="SULFOQUINOVOSYL TRANSFERASE SQD2"/>
    <property type="match status" value="1"/>
</dbReference>
<accession>A0A1C3VI13</accession>
<dbReference type="Gene3D" id="3.40.50.2000">
    <property type="entry name" value="Glycogen Phosphorylase B"/>
    <property type="match status" value="2"/>
</dbReference>
<keyword evidence="3" id="KW-0808">Transferase</keyword>
<gene>
    <name evidence="3" type="ORF">GA0061100_106147</name>
</gene>
<dbReference type="SUPFAM" id="SSF53756">
    <property type="entry name" value="UDP-Glycosyltransferase/glycogen phosphorylase"/>
    <property type="match status" value="1"/>
</dbReference>
<dbReference type="EMBL" id="FMAC01000006">
    <property type="protein sequence ID" value="SCB27349.1"/>
    <property type="molecule type" value="Genomic_DNA"/>
</dbReference>
<dbReference type="Pfam" id="PF13439">
    <property type="entry name" value="Glyco_transf_4"/>
    <property type="match status" value="1"/>
</dbReference>
<evidence type="ECO:0000313" key="4">
    <source>
        <dbReference type="Proteomes" id="UP000186228"/>
    </source>
</evidence>
<protein>
    <submittedName>
        <fullName evidence="3">Colanic acid/amylovoran biosynthesis glycosyltransferase</fullName>
    </submittedName>
</protein>
<dbReference type="PANTHER" id="PTHR45947">
    <property type="entry name" value="SULFOQUINOVOSYL TRANSFERASE SQD2"/>
    <property type="match status" value="1"/>
</dbReference>
<organism evidence="3 4">
    <name type="scientific">Rhizobium hainanense</name>
    <dbReference type="NCBI Taxonomy" id="52131"/>
    <lineage>
        <taxon>Bacteria</taxon>
        <taxon>Pseudomonadati</taxon>
        <taxon>Pseudomonadota</taxon>
        <taxon>Alphaproteobacteria</taxon>
        <taxon>Hyphomicrobiales</taxon>
        <taxon>Rhizobiaceae</taxon>
        <taxon>Rhizobium/Agrobacterium group</taxon>
        <taxon>Rhizobium</taxon>
    </lineage>
</organism>
<dbReference type="InterPro" id="IPR050194">
    <property type="entry name" value="Glycosyltransferase_grp1"/>
</dbReference>
<name>A0A1C3VI13_9HYPH</name>
<sequence length="396" mass="43901">MRIGFVVGRFPTLSETFVISQMVGLMKRGFEVGIVCEGITDYPHLDRSKESLSVLLAHTHDWWGKFGNLRPKIDRLPAKIKDKVSAGLDTLSVRRLNDFDAVVAHFGQNGARVARLKKRVSIKPPIVTIFHGFDVGVPLRENGLKQYRDLFKLGSLNLTVNQLFRHMLTEAGAPHDRTAVHHMGIDVTQIPFEWRSREGGPLQLISVCRLIEKKGIEFSLRALGQLYASRSELDWRYTVVGDGPLLDNLRDLTNELGISNRVTFLGSLAHHDVKLWLARSHVFILPSVTASNGDLEGVPVALMEAMASGLTVLSTYHSGIPELIEDHETGFLAAERDVSALADKIGWIVEHPQVCRNIAHAARQKVEGEYNAETLNDQFAGLIAKLVRGSSAQLGL</sequence>
<dbReference type="STRING" id="52131.GA0061100_106147"/>
<dbReference type="AlphaFoldDB" id="A0A1C3VI13"/>
<dbReference type="Pfam" id="PF00534">
    <property type="entry name" value="Glycos_transf_1"/>
    <property type="match status" value="1"/>
</dbReference>
<evidence type="ECO:0000313" key="3">
    <source>
        <dbReference type="EMBL" id="SCB27349.1"/>
    </source>
</evidence>
<dbReference type="Proteomes" id="UP000186228">
    <property type="component" value="Unassembled WGS sequence"/>
</dbReference>
<feature type="domain" description="Glycosyltransferase subfamily 4-like N-terminal" evidence="2">
    <location>
        <begin position="15"/>
        <end position="188"/>
    </location>
</feature>
<keyword evidence="4" id="KW-1185">Reference proteome</keyword>
<reference evidence="4" key="1">
    <citation type="submission" date="2016-08" db="EMBL/GenBank/DDBJ databases">
        <authorList>
            <person name="Varghese N."/>
            <person name="Submissions Spin"/>
        </authorList>
    </citation>
    <scope>NUCLEOTIDE SEQUENCE [LARGE SCALE GENOMIC DNA]</scope>
    <source>
        <strain evidence="4">CCBAU 57015</strain>
    </source>
</reference>
<dbReference type="GO" id="GO:0016757">
    <property type="term" value="F:glycosyltransferase activity"/>
    <property type="evidence" value="ECO:0007669"/>
    <property type="project" value="InterPro"/>
</dbReference>
<dbReference type="InterPro" id="IPR001296">
    <property type="entry name" value="Glyco_trans_1"/>
</dbReference>
<feature type="domain" description="Glycosyl transferase family 1" evidence="1">
    <location>
        <begin position="199"/>
        <end position="364"/>
    </location>
</feature>
<evidence type="ECO:0000259" key="1">
    <source>
        <dbReference type="Pfam" id="PF00534"/>
    </source>
</evidence>
<dbReference type="InterPro" id="IPR028098">
    <property type="entry name" value="Glyco_trans_4-like_N"/>
</dbReference>
<dbReference type="OrthoDB" id="9781738at2"/>
<dbReference type="RefSeq" id="WP_075854474.1">
    <property type="nucleotide sequence ID" value="NZ_FMAC01000006.1"/>
</dbReference>
<evidence type="ECO:0000259" key="2">
    <source>
        <dbReference type="Pfam" id="PF13439"/>
    </source>
</evidence>
<proteinExistence type="predicted"/>